<evidence type="ECO:0000313" key="1">
    <source>
        <dbReference type="EMBL" id="NMF90170.1"/>
    </source>
</evidence>
<accession>A0ABX1MQG3</accession>
<gene>
    <name evidence="1" type="ORF">GPA26_17010</name>
</gene>
<comment type="caution">
    <text evidence="1">The sequence shown here is derived from an EMBL/GenBank/DDBJ whole genome shotgun (WGS) entry which is preliminary data.</text>
</comment>
<sequence>MMMKLRETEFFGQFVSVVAGSLLLVMTCAFVAIPATLSVPPGAVAAAALPVHLT</sequence>
<dbReference type="EMBL" id="WTVR01000036">
    <property type="protein sequence ID" value="NMF90170.1"/>
    <property type="molecule type" value="Genomic_DNA"/>
</dbReference>
<evidence type="ECO:0000313" key="2">
    <source>
        <dbReference type="Proteomes" id="UP000652074"/>
    </source>
</evidence>
<name>A0ABX1MQG3_9RHOO</name>
<keyword evidence="2" id="KW-1185">Reference proteome</keyword>
<reference evidence="1 2" key="1">
    <citation type="submission" date="2019-12" db="EMBL/GenBank/DDBJ databases">
        <title>Comparative genomics gives insights into the taxonomy of the Azoarcus-Aromatoleum group and reveals separate origins of nif in the plant-associated Azoarcus and non-plant-associated Aromatoleum sub-groups.</title>
        <authorList>
            <person name="Lafos M."/>
            <person name="Maluk M."/>
            <person name="Batista M."/>
            <person name="Junghare M."/>
            <person name="Carmona M."/>
            <person name="Faoro H."/>
            <person name="Cruz L.M."/>
            <person name="Battistoni F."/>
            <person name="De Souza E."/>
            <person name="Pedrosa F."/>
            <person name="Chen W.-M."/>
            <person name="Poole P.S."/>
            <person name="Dixon R.A."/>
            <person name="James E.K."/>
        </authorList>
    </citation>
    <scope>NUCLEOTIDE SEQUENCE [LARGE SCALE GENOMIC DNA]</scope>
    <source>
        <strain evidence="1 2">ToN1</strain>
    </source>
</reference>
<organism evidence="1 2">
    <name type="scientific">Aromatoleum petrolei</name>
    <dbReference type="NCBI Taxonomy" id="76116"/>
    <lineage>
        <taxon>Bacteria</taxon>
        <taxon>Pseudomonadati</taxon>
        <taxon>Pseudomonadota</taxon>
        <taxon>Betaproteobacteria</taxon>
        <taxon>Rhodocyclales</taxon>
        <taxon>Rhodocyclaceae</taxon>
        <taxon>Aromatoleum</taxon>
    </lineage>
</organism>
<dbReference type="Proteomes" id="UP000652074">
    <property type="component" value="Unassembled WGS sequence"/>
</dbReference>
<dbReference type="RefSeq" id="WP_169207517.1">
    <property type="nucleotide sequence ID" value="NZ_CP059560.1"/>
</dbReference>
<protein>
    <submittedName>
        <fullName evidence="1">Uncharacterized protein</fullName>
    </submittedName>
</protein>
<proteinExistence type="predicted"/>